<dbReference type="EMBL" id="JJMM01000012">
    <property type="protein sequence ID" value="KDR94941.1"/>
    <property type="molecule type" value="Genomic_DNA"/>
</dbReference>
<keyword evidence="2" id="KW-1185">Reference proteome</keyword>
<sequence length="83" mass="9616">MADDVKEYEITSLESQMLEYIRECQQVYCCSPTQREIGCRVDRCVSIVNRHLKKLENAGILKLRGVRRIEVVSASGDRKIRND</sequence>
<dbReference type="Gene3D" id="1.10.10.10">
    <property type="entry name" value="Winged helix-like DNA-binding domain superfamily/Winged helix DNA-binding domain"/>
    <property type="match status" value="1"/>
</dbReference>
<proteinExistence type="predicted"/>
<reference evidence="1 2" key="1">
    <citation type="submission" date="2014-03" db="EMBL/GenBank/DDBJ databases">
        <title>Genome sequence of Clostridium litorale W6, DSM 5388.</title>
        <authorList>
            <person name="Poehlein A."/>
            <person name="Jagirdar A."/>
            <person name="Khonsari B."/>
            <person name="Chibani C.M."/>
            <person name="Gutierrez Gutierrez D.A."/>
            <person name="Davydova E."/>
            <person name="Alghaithi H.S."/>
            <person name="Nair K.P."/>
            <person name="Dhamotharan K."/>
            <person name="Chandran L."/>
            <person name="G W."/>
            <person name="Daniel R."/>
        </authorList>
    </citation>
    <scope>NUCLEOTIDE SEQUENCE [LARGE SCALE GENOMIC DNA]</scope>
    <source>
        <strain evidence="1 2">W6</strain>
    </source>
</reference>
<dbReference type="SUPFAM" id="SSF46785">
    <property type="entry name" value="Winged helix' DNA-binding domain"/>
    <property type="match status" value="1"/>
</dbReference>
<organism evidence="1 2">
    <name type="scientific">Peptoclostridium litorale DSM 5388</name>
    <dbReference type="NCBI Taxonomy" id="1121324"/>
    <lineage>
        <taxon>Bacteria</taxon>
        <taxon>Bacillati</taxon>
        <taxon>Bacillota</taxon>
        <taxon>Clostridia</taxon>
        <taxon>Peptostreptococcales</taxon>
        <taxon>Peptoclostridiaceae</taxon>
        <taxon>Peptoclostridium</taxon>
    </lineage>
</organism>
<dbReference type="RefSeq" id="WP_159434348.1">
    <property type="nucleotide sequence ID" value="NZ_JJMM01000012.1"/>
</dbReference>
<dbReference type="AlphaFoldDB" id="A0A069RD28"/>
<dbReference type="InterPro" id="IPR036390">
    <property type="entry name" value="WH_DNA-bd_sf"/>
</dbReference>
<dbReference type="eggNOG" id="ENOG502ZTR3">
    <property type="taxonomic scope" value="Bacteria"/>
</dbReference>
<evidence type="ECO:0000313" key="1">
    <source>
        <dbReference type="EMBL" id="KDR94941.1"/>
    </source>
</evidence>
<name>A0A069RD28_PEPLI</name>
<gene>
    <name evidence="1" type="ORF">CLIT_12c00090</name>
</gene>
<evidence type="ECO:0000313" key="2">
    <source>
        <dbReference type="Proteomes" id="UP000027946"/>
    </source>
</evidence>
<dbReference type="STRING" id="1121324.CLIT_12c00090"/>
<evidence type="ECO:0008006" key="3">
    <source>
        <dbReference type="Google" id="ProtNLM"/>
    </source>
</evidence>
<protein>
    <recommendedName>
        <fullName evidence="3">LexA repressor DNA-binding domain-containing protein</fullName>
    </recommendedName>
</protein>
<dbReference type="InterPro" id="IPR036388">
    <property type="entry name" value="WH-like_DNA-bd_sf"/>
</dbReference>
<dbReference type="Proteomes" id="UP000027946">
    <property type="component" value="Unassembled WGS sequence"/>
</dbReference>
<accession>A0A069RD28</accession>
<comment type="caution">
    <text evidence="1">The sequence shown here is derived from an EMBL/GenBank/DDBJ whole genome shotgun (WGS) entry which is preliminary data.</text>
</comment>